<dbReference type="Proteomes" id="UP000266091">
    <property type="component" value="Unassembled WGS sequence"/>
</dbReference>
<evidence type="ECO:0000259" key="2">
    <source>
        <dbReference type="Pfam" id="PF00149"/>
    </source>
</evidence>
<dbReference type="CDD" id="cd00063">
    <property type="entry name" value="FN3"/>
    <property type="match status" value="1"/>
</dbReference>
<evidence type="ECO:0000259" key="3">
    <source>
        <dbReference type="Pfam" id="PF16656"/>
    </source>
</evidence>
<dbReference type="InterPro" id="IPR003961">
    <property type="entry name" value="FN3_dom"/>
</dbReference>
<dbReference type="GO" id="GO:0046872">
    <property type="term" value="F:metal ion binding"/>
    <property type="evidence" value="ECO:0007669"/>
    <property type="project" value="InterPro"/>
</dbReference>
<dbReference type="GO" id="GO:0003993">
    <property type="term" value="F:acid phosphatase activity"/>
    <property type="evidence" value="ECO:0007669"/>
    <property type="project" value="InterPro"/>
</dbReference>
<dbReference type="OrthoDB" id="9804511at2"/>
<dbReference type="Gene3D" id="3.60.21.10">
    <property type="match status" value="1"/>
</dbReference>
<keyword evidence="5" id="KW-1185">Reference proteome</keyword>
<protein>
    <submittedName>
        <fullName evidence="4">Uncharacterized protein</fullName>
    </submittedName>
</protein>
<dbReference type="PANTHER" id="PTHR22953:SF153">
    <property type="entry name" value="PURPLE ACID PHOSPHATASE"/>
    <property type="match status" value="1"/>
</dbReference>
<feature type="domain" description="Purple acid phosphatase N-terminal" evidence="3">
    <location>
        <begin position="42"/>
        <end position="127"/>
    </location>
</feature>
<organism evidence="4 5">
    <name type="scientific">Mesosutterella multiformis</name>
    <dbReference type="NCBI Taxonomy" id="2259133"/>
    <lineage>
        <taxon>Bacteria</taxon>
        <taxon>Pseudomonadati</taxon>
        <taxon>Pseudomonadota</taxon>
        <taxon>Betaproteobacteria</taxon>
        <taxon>Burkholderiales</taxon>
        <taxon>Sutterellaceae</taxon>
        <taxon>Mesosutterella</taxon>
    </lineage>
</organism>
<evidence type="ECO:0000313" key="4">
    <source>
        <dbReference type="EMBL" id="GBO93956.1"/>
    </source>
</evidence>
<dbReference type="SUPFAM" id="SSF49363">
    <property type="entry name" value="Purple acid phosphatase, N-terminal domain"/>
    <property type="match status" value="1"/>
</dbReference>
<dbReference type="InterPro" id="IPR008963">
    <property type="entry name" value="Purple_acid_Pase-like_N"/>
</dbReference>
<dbReference type="PANTHER" id="PTHR22953">
    <property type="entry name" value="ACID PHOSPHATASE RELATED"/>
    <property type="match status" value="1"/>
</dbReference>
<accession>A0A388SCK3</accession>
<gene>
    <name evidence="4" type="ORF">MESMUL_13100</name>
</gene>
<dbReference type="InterPro" id="IPR006311">
    <property type="entry name" value="TAT_signal"/>
</dbReference>
<dbReference type="AlphaFoldDB" id="A0A388SCK3"/>
<evidence type="ECO:0000256" key="1">
    <source>
        <dbReference type="ARBA" id="ARBA00022729"/>
    </source>
</evidence>
<dbReference type="InterPro" id="IPR039331">
    <property type="entry name" value="PAPs-like"/>
</dbReference>
<dbReference type="InterPro" id="IPR004843">
    <property type="entry name" value="Calcineurin-like_PHP"/>
</dbReference>
<comment type="caution">
    <text evidence="4">The sequence shown here is derived from an EMBL/GenBank/DDBJ whole genome shotgun (WGS) entry which is preliminary data.</text>
</comment>
<proteinExistence type="predicted"/>
<dbReference type="RefSeq" id="WP_116270236.1">
    <property type="nucleotide sequence ID" value="NZ_BGZJ01000001.1"/>
</dbReference>
<feature type="domain" description="Calcineurin-like phosphoesterase" evidence="2">
    <location>
        <begin position="151"/>
        <end position="338"/>
    </location>
</feature>
<reference evidence="4 5" key="1">
    <citation type="journal article" date="2018" name="Int. J. Syst. Evol. Microbiol.">
        <title>Mesosutterella multiformis gen. nov., sp. nov., a member of the family Sutterellaceae and Sutterella megalosphaeroides sp. nov., isolated from human faeces.</title>
        <authorList>
            <person name="Sakamoto M."/>
            <person name="Ikeyama N."/>
            <person name="Kunihiro T."/>
            <person name="Iino T."/>
            <person name="Yuki M."/>
            <person name="Ohkuma M."/>
        </authorList>
    </citation>
    <scope>NUCLEOTIDE SEQUENCE [LARGE SCALE GENOMIC DNA]</scope>
    <source>
        <strain evidence="4 5">4NBBH2</strain>
    </source>
</reference>
<evidence type="ECO:0000313" key="5">
    <source>
        <dbReference type="Proteomes" id="UP000266091"/>
    </source>
</evidence>
<sequence length="420" mass="47507">MKQLKATRRVLIGAGAAVAVGAAAFGASAFFKDRKPSEFNARLIVGSDTDNSIAVQWEGNGSWYLELRKSGSRDAKRFTPQPDSYTVKGRTYHLQTVRIAGLHPSTTYEYQITGPNDERSGWTAFRTSDLENCRALIFPDSQSNDRYKTWEGVYNGALGRTPDIDFTCNMGDLVDCGAWLDHWDYWFSAVKGGISRIPVAVVMGNHDTYDMDSKTRVAEPVMFLHSFPVPDNGSENFRRWYYTFDSGPVHFIVLNTEWQEADLLRPGLLSEKKTWFRNVASKTDKPWSVVLMHRDVLYYKIKGRKRANETFDEVGKELMPLFDEAGVDLVLTAHLHTYRRRDHIKAFARSEDGPLYIVTGVAGNIRYPDFWIDHPLDVKIAPQPETDNYLLLDATGQSLSLKTLLPNGNEIDSVTLTKNT</sequence>
<dbReference type="SUPFAM" id="SSF56300">
    <property type="entry name" value="Metallo-dependent phosphatases"/>
    <property type="match status" value="1"/>
</dbReference>
<dbReference type="Pfam" id="PF00149">
    <property type="entry name" value="Metallophos"/>
    <property type="match status" value="1"/>
</dbReference>
<dbReference type="Pfam" id="PF16656">
    <property type="entry name" value="Pur_ac_phosph_N"/>
    <property type="match status" value="1"/>
</dbReference>
<keyword evidence="1" id="KW-0732">Signal</keyword>
<dbReference type="InterPro" id="IPR029052">
    <property type="entry name" value="Metallo-depent_PP-like"/>
</dbReference>
<name>A0A388SCK3_9BURK</name>
<dbReference type="EMBL" id="BGZJ01000001">
    <property type="protein sequence ID" value="GBO93956.1"/>
    <property type="molecule type" value="Genomic_DNA"/>
</dbReference>
<dbReference type="InterPro" id="IPR015914">
    <property type="entry name" value="PAPs_N"/>
</dbReference>
<dbReference type="PROSITE" id="PS51318">
    <property type="entry name" value="TAT"/>
    <property type="match status" value="1"/>
</dbReference>